<keyword evidence="3" id="KW-1185">Reference proteome</keyword>
<reference evidence="2" key="1">
    <citation type="submission" date="2021-03" db="EMBL/GenBank/DDBJ databases">
        <authorList>
            <person name="Tran Van P."/>
        </authorList>
    </citation>
    <scope>NUCLEOTIDE SEQUENCE</scope>
</reference>
<accession>A0ABN7P4F9</accession>
<dbReference type="EMBL" id="CAJPIN010022061">
    <property type="protein sequence ID" value="CAG2062748.1"/>
    <property type="molecule type" value="Genomic_DNA"/>
</dbReference>
<dbReference type="InterPro" id="IPR016187">
    <property type="entry name" value="CTDL_fold"/>
</dbReference>
<evidence type="ECO:0000313" key="3">
    <source>
        <dbReference type="Proteomes" id="UP001153148"/>
    </source>
</evidence>
<comment type="caution">
    <text evidence="2">The sequence shown here is derived from an EMBL/GenBank/DDBJ whole genome shotgun (WGS) entry which is preliminary data.</text>
</comment>
<dbReference type="CDD" id="cd00037">
    <property type="entry name" value="CLECT"/>
    <property type="match status" value="1"/>
</dbReference>
<dbReference type="SUPFAM" id="SSF56436">
    <property type="entry name" value="C-type lectin-like"/>
    <property type="match status" value="1"/>
</dbReference>
<dbReference type="InterPro" id="IPR001304">
    <property type="entry name" value="C-type_lectin-like"/>
</dbReference>
<proteinExistence type="predicted"/>
<dbReference type="Proteomes" id="UP001153148">
    <property type="component" value="Unassembled WGS sequence"/>
</dbReference>
<sequence>MYEGVTGGWVGAYETCERDGAHLVIINSKKEAEVVTKIIHSYADSKNTIFYVGFHMIYDTLDFNPDRTFLTVQGQSLNHSGYNIWGYERTPTENYHCGTVDREAKFDITLVQFIDSIHLRA</sequence>
<evidence type="ECO:0000313" key="2">
    <source>
        <dbReference type="EMBL" id="CAG2062748.1"/>
    </source>
</evidence>
<organism evidence="2 3">
    <name type="scientific">Timema podura</name>
    <name type="common">Walking stick</name>
    <dbReference type="NCBI Taxonomy" id="61482"/>
    <lineage>
        <taxon>Eukaryota</taxon>
        <taxon>Metazoa</taxon>
        <taxon>Ecdysozoa</taxon>
        <taxon>Arthropoda</taxon>
        <taxon>Hexapoda</taxon>
        <taxon>Insecta</taxon>
        <taxon>Pterygota</taxon>
        <taxon>Neoptera</taxon>
        <taxon>Polyneoptera</taxon>
        <taxon>Phasmatodea</taxon>
        <taxon>Timematodea</taxon>
        <taxon>Timematoidea</taxon>
        <taxon>Timematidae</taxon>
        <taxon>Timema</taxon>
    </lineage>
</organism>
<feature type="domain" description="C-type lectin" evidence="1">
    <location>
        <begin position="9"/>
        <end position="100"/>
    </location>
</feature>
<protein>
    <recommendedName>
        <fullName evidence="1">C-type lectin domain-containing protein</fullName>
    </recommendedName>
</protein>
<dbReference type="Gene3D" id="3.10.100.10">
    <property type="entry name" value="Mannose-Binding Protein A, subunit A"/>
    <property type="match status" value="1"/>
</dbReference>
<dbReference type="Pfam" id="PF00059">
    <property type="entry name" value="Lectin_C"/>
    <property type="match status" value="1"/>
</dbReference>
<name>A0ABN7P4F9_TIMPD</name>
<dbReference type="InterPro" id="IPR016186">
    <property type="entry name" value="C-type_lectin-like/link_sf"/>
</dbReference>
<evidence type="ECO:0000259" key="1">
    <source>
        <dbReference type="Pfam" id="PF00059"/>
    </source>
</evidence>
<gene>
    <name evidence="2" type="ORF">TPAB3V08_LOCUS9698</name>
</gene>